<feature type="compositionally biased region" description="Basic and acidic residues" evidence="1">
    <location>
        <begin position="7"/>
        <end position="20"/>
    </location>
</feature>
<dbReference type="EMBL" id="CAJNIZ010040369">
    <property type="protein sequence ID" value="CAE7602096.1"/>
    <property type="molecule type" value="Genomic_DNA"/>
</dbReference>
<reference evidence="2" key="1">
    <citation type="submission" date="2021-02" db="EMBL/GenBank/DDBJ databases">
        <authorList>
            <person name="Dougan E. K."/>
            <person name="Rhodes N."/>
            <person name="Thang M."/>
            <person name="Chan C."/>
        </authorList>
    </citation>
    <scope>NUCLEOTIDE SEQUENCE</scope>
</reference>
<dbReference type="Proteomes" id="UP000649617">
    <property type="component" value="Unassembled WGS sequence"/>
</dbReference>
<accession>A0A812V769</accession>
<organism evidence="2 3">
    <name type="scientific">Symbiodinium pilosum</name>
    <name type="common">Dinoflagellate</name>
    <dbReference type="NCBI Taxonomy" id="2952"/>
    <lineage>
        <taxon>Eukaryota</taxon>
        <taxon>Sar</taxon>
        <taxon>Alveolata</taxon>
        <taxon>Dinophyceae</taxon>
        <taxon>Suessiales</taxon>
        <taxon>Symbiodiniaceae</taxon>
        <taxon>Symbiodinium</taxon>
    </lineage>
</organism>
<evidence type="ECO:0000313" key="2">
    <source>
        <dbReference type="EMBL" id="CAE7602096.1"/>
    </source>
</evidence>
<keyword evidence="3" id="KW-1185">Reference proteome</keyword>
<evidence type="ECO:0000313" key="3">
    <source>
        <dbReference type="Proteomes" id="UP000649617"/>
    </source>
</evidence>
<comment type="caution">
    <text evidence="2">The sequence shown here is derived from an EMBL/GenBank/DDBJ whole genome shotgun (WGS) entry which is preliminary data.</text>
</comment>
<evidence type="ECO:0000256" key="1">
    <source>
        <dbReference type="SAM" id="MobiDB-lite"/>
    </source>
</evidence>
<sequence>MGLVRGFQERGFEPDRRGDKYAQGTNRCPRRLAFEDQEHPRHCKQSWRIRQQNPGNRG</sequence>
<protein>
    <submittedName>
        <fullName evidence="2">Uncharacterized protein</fullName>
    </submittedName>
</protein>
<dbReference type="AlphaFoldDB" id="A0A812V769"/>
<name>A0A812V769_SYMPI</name>
<gene>
    <name evidence="2" type="ORF">SPIL2461_LOCUS15980</name>
</gene>
<feature type="compositionally biased region" description="Polar residues" evidence="1">
    <location>
        <begin position="48"/>
        <end position="58"/>
    </location>
</feature>
<proteinExistence type="predicted"/>
<feature type="region of interest" description="Disordered" evidence="1">
    <location>
        <begin position="1"/>
        <end position="58"/>
    </location>
</feature>